<name>A0A084AGG3_STACB</name>
<keyword evidence="1" id="KW-1133">Transmembrane helix</keyword>
<dbReference type="OrthoDB" id="5207033at2759"/>
<organism evidence="2 3">
    <name type="scientific">Stachybotrys chartarum (strain CBS 109288 / IBT 7711)</name>
    <name type="common">Toxic black mold</name>
    <name type="synonym">Stilbospora chartarum</name>
    <dbReference type="NCBI Taxonomy" id="1280523"/>
    <lineage>
        <taxon>Eukaryota</taxon>
        <taxon>Fungi</taxon>
        <taxon>Dikarya</taxon>
        <taxon>Ascomycota</taxon>
        <taxon>Pezizomycotina</taxon>
        <taxon>Sordariomycetes</taxon>
        <taxon>Hypocreomycetidae</taxon>
        <taxon>Hypocreales</taxon>
        <taxon>Stachybotryaceae</taxon>
        <taxon>Stachybotrys</taxon>
    </lineage>
</organism>
<gene>
    <name evidence="2" type="ORF">S7711_08454</name>
</gene>
<sequence>MINAKHNPYAIYDALLRVLVWEYDKALWLFRKPVRNMEKRRVNFMKRIQALPNQKPDIDDPVLGTYIGMHELSRHAIHMSETLQAAMKTVESTLEYVDSHFRPKETVPRETAICPMNVIAGIRFSAGFLGNLKLRSDAFVDRIHNEVQFALNTVSVHQLQETQRLLQESRIEGKEFTQFVTLLTLLFLPPTFVAVSQIFVFDLDCH</sequence>
<keyword evidence="1" id="KW-0472">Membrane</keyword>
<evidence type="ECO:0000256" key="1">
    <source>
        <dbReference type="SAM" id="Phobius"/>
    </source>
</evidence>
<keyword evidence="3" id="KW-1185">Reference proteome</keyword>
<evidence type="ECO:0000313" key="2">
    <source>
        <dbReference type="EMBL" id="KEY64392.1"/>
    </source>
</evidence>
<dbReference type="EMBL" id="KL648739">
    <property type="protein sequence ID" value="KEY64392.1"/>
    <property type="molecule type" value="Genomic_DNA"/>
</dbReference>
<proteinExistence type="predicted"/>
<keyword evidence="1" id="KW-0812">Transmembrane</keyword>
<evidence type="ECO:0000313" key="3">
    <source>
        <dbReference type="Proteomes" id="UP000028045"/>
    </source>
</evidence>
<accession>A0A084AGG3</accession>
<dbReference type="Proteomes" id="UP000028045">
    <property type="component" value="Unassembled WGS sequence"/>
</dbReference>
<protein>
    <submittedName>
        <fullName evidence="2">Uncharacterized protein</fullName>
    </submittedName>
</protein>
<reference evidence="2 3" key="1">
    <citation type="journal article" date="2014" name="BMC Genomics">
        <title>Comparative genome sequencing reveals chemotype-specific gene clusters in the toxigenic black mold Stachybotrys.</title>
        <authorList>
            <person name="Semeiks J."/>
            <person name="Borek D."/>
            <person name="Otwinowski Z."/>
            <person name="Grishin N.V."/>
        </authorList>
    </citation>
    <scope>NUCLEOTIDE SEQUENCE [LARGE SCALE GENOMIC DNA]</scope>
    <source>
        <strain evidence="3">CBS 109288 / IBT 7711</strain>
    </source>
</reference>
<dbReference type="AlphaFoldDB" id="A0A084AGG3"/>
<feature type="transmembrane region" description="Helical" evidence="1">
    <location>
        <begin position="179"/>
        <end position="200"/>
    </location>
</feature>
<dbReference type="HOGENOM" id="CLU_117785_0_0_1"/>